<dbReference type="OMA" id="NLCEKRS"/>
<dbReference type="EMBL" id="KB294417">
    <property type="protein sequence ID" value="ELU14558.1"/>
    <property type="molecule type" value="Genomic_DNA"/>
</dbReference>
<dbReference type="InterPro" id="IPR002048">
    <property type="entry name" value="EF_hand_dom"/>
</dbReference>
<dbReference type="STRING" id="283909.R7V6Q8"/>
<dbReference type="SUPFAM" id="SSF47473">
    <property type="entry name" value="EF-hand"/>
    <property type="match status" value="7"/>
</dbReference>
<dbReference type="FunFam" id="1.10.238.10:FF:000121">
    <property type="entry name" value="EF-hand calcium-binding domain-containing protein 6"/>
    <property type="match status" value="5"/>
</dbReference>
<feature type="domain" description="EF-hand" evidence="5">
    <location>
        <begin position="1386"/>
        <end position="1421"/>
    </location>
</feature>
<name>R7V6Q8_CAPTE</name>
<feature type="domain" description="EF-hand" evidence="5">
    <location>
        <begin position="896"/>
        <end position="931"/>
    </location>
</feature>
<dbReference type="Gene3D" id="1.10.238.10">
    <property type="entry name" value="EF-hand"/>
    <property type="match status" value="13"/>
</dbReference>
<dbReference type="PANTHER" id="PTHR20875:SF2">
    <property type="entry name" value="EF-HAND CALCIUM-BINDING DOMAIN-CONTAINING PROTEIN 6"/>
    <property type="match status" value="1"/>
</dbReference>
<gene>
    <name evidence="6" type="ORF">CAPTEDRAFT_226971</name>
</gene>
<dbReference type="EnsemblMetazoa" id="CapteT226971">
    <property type="protein sequence ID" value="CapteP226971"/>
    <property type="gene ID" value="CapteG226971"/>
</dbReference>
<dbReference type="PROSITE" id="PS50222">
    <property type="entry name" value="EF_HAND_2"/>
    <property type="match status" value="10"/>
</dbReference>
<dbReference type="InterPro" id="IPR052603">
    <property type="entry name" value="EFCB6"/>
</dbReference>
<evidence type="ECO:0000256" key="2">
    <source>
        <dbReference type="ARBA" id="ARBA00022737"/>
    </source>
</evidence>
<feature type="domain" description="EF-hand" evidence="5">
    <location>
        <begin position="409"/>
        <end position="444"/>
    </location>
</feature>
<sequence>MASAVASLQPIAFTAQPAFKTPLTPKVTTSAQVMSPTNIMTNPNLTIIEVENLLRENVRNKLGDLQQAFQTYDLKKTLSVTKGEFRRVLESFCFPMSSEQFEAIVNKIEQNPNATVRYCDFLDKFGGGIKTSQNVRANTSLGHYGSQRLPRAPPSRGHSPKELNADLIEKMVREKIQNNLKNVIKALRLYDYNRDSHIQRHELRKVIENYCFRMGDQQFDKFYQRYDFHHRGVVNYKDFLMRLGVNLKAGMPPKDMESAQTSMIWQENKPGGVVLRPEDITAGMNMFQIESEFRKKMRENYTSLKKILMSFDRHLNGFISLEDLKAVVNNFALPMSDQLFGQLMDRLGVKASGKISWEYFLDKFQDAQGPGNGQTIPIKPAHKFFPIRGTEEVLNLKGLVQMLHQHIVHAYSSFKQAFLQLDKNRDGKVSRKELRRVIENFKFRLTDGQFKELMLALDPQQSNSISYQNFLNLFEEKETKEGHKWLTSDHRYNDQQKPAVLAWETVEDLLCEKTALNWKNVSAAIIKVDPHGTGLISPKALRKILETHALPLSDDHFQNLLTVFGNGTSKIPYEDFFNKLGVSVQPGDVEGLSHQISKENQDTVERLHNEQCEKQYSSVEHAANRTGIMSTDEIVQRLRDRISQATPEFRSSFHKYDRRRKGKISKRVFREVLDSFGFILSDEQFKELCSQLYFHNGFMTYSDFIENFQDPRLNGPSKALQKVNNHHVNKQRGDEYGMTADQAEKKLMVKLRENFEGLRGAFYKFDENHNGMVSKKNFRRMLNALMIIMSKEEFEKLCQKLGIDKNTKIGYVDFMNAFEVRETEEGHKLWKSSHMVNETQPMGLLDAEQVNQILRTKAHRQWSDIAKAFRTMDISGGGFITRNELRETLYKFMLPMSKAEFGKLWAMLDVEQKGSLSHQDFLRYMMGDKFAPGDDAGTSHDIVLNSHVHLAELNLEQQLKQQQMTENQVNTTSAFTVDQILQKMKDKIRDVYQDPYTAFCKFDRRQRGYLTVADIQKILLELNYFVDDDQFYDLLQRMKMDKKSDRLTYEDFLSVFDEGHPTHFGSAPKDHPYPQVENPAIASDACIEKMKKKILVNLDHVKKAFQSFDGQDTGRIHIDNMRSVLDNFCFKMTDAQFKNFASTLKVNPDGVVHYVSMLDEIDGAPVNMMDPHKWVRAMEKLDYTTPEPLTMEEVMQKIRELVTSKYQQIAQAFADIDIAKIGVVPRDDFREVIYRFTLRLTKEQEMRMSLKSSQSRPFTPLVNAEDVEKVIRDKLKGNWKDIKIQCRSMDHEGTGQITQGHVQEILRRQKVSLSDDQLRKLLLKYDIHNNFMFCYQDFLKHCMLNSETQGPYKPLTGLKRASARKQPSEPQTPHTAIDRLSSCVMDHWKEMRREFRNIDRNAIGVVNHDEFRQVLRQFNVNLSEDEFSQALNAHDQGGMINYTEFVRGFLKTAAA</sequence>
<evidence type="ECO:0000256" key="1">
    <source>
        <dbReference type="ARBA" id="ARBA00022553"/>
    </source>
</evidence>
<protein>
    <recommendedName>
        <fullName evidence="5">EF-hand domain-containing protein</fullName>
    </recommendedName>
</protein>
<dbReference type="PANTHER" id="PTHR20875">
    <property type="entry name" value="EF-HAND CALCIUM-BINDING DOMAIN-CONTAINING PROTEIN 6-RELATED"/>
    <property type="match status" value="1"/>
</dbReference>
<evidence type="ECO:0000256" key="4">
    <source>
        <dbReference type="SAM" id="MobiDB-lite"/>
    </source>
</evidence>
<dbReference type="HOGENOM" id="CLU_004260_0_0_1"/>
<reference evidence="8" key="1">
    <citation type="submission" date="2012-12" db="EMBL/GenBank/DDBJ databases">
        <authorList>
            <person name="Hellsten U."/>
            <person name="Grimwood J."/>
            <person name="Chapman J.A."/>
            <person name="Shapiro H."/>
            <person name="Aerts A."/>
            <person name="Otillar R.P."/>
            <person name="Terry A.Y."/>
            <person name="Boore J.L."/>
            <person name="Simakov O."/>
            <person name="Marletaz F."/>
            <person name="Cho S.-J."/>
            <person name="Edsinger-Gonzales E."/>
            <person name="Havlak P."/>
            <person name="Kuo D.-H."/>
            <person name="Larsson T."/>
            <person name="Lv J."/>
            <person name="Arendt D."/>
            <person name="Savage R."/>
            <person name="Osoegawa K."/>
            <person name="de Jong P."/>
            <person name="Lindberg D.R."/>
            <person name="Seaver E.C."/>
            <person name="Weisblat D.A."/>
            <person name="Putnam N.H."/>
            <person name="Grigoriev I.V."/>
            <person name="Rokhsar D.S."/>
        </authorList>
    </citation>
    <scope>NUCLEOTIDE SEQUENCE</scope>
    <source>
        <strain evidence="8">I ESC-2004</strain>
    </source>
</reference>
<keyword evidence="3" id="KW-0106">Calcium</keyword>
<feature type="domain" description="EF-hand" evidence="5">
    <location>
        <begin position="178"/>
        <end position="213"/>
    </location>
</feature>
<dbReference type="InterPro" id="IPR015070">
    <property type="entry name" value="EF_hand_DJBP"/>
</dbReference>
<reference evidence="6 8" key="2">
    <citation type="journal article" date="2013" name="Nature">
        <title>Insights into bilaterian evolution from three spiralian genomes.</title>
        <authorList>
            <person name="Simakov O."/>
            <person name="Marletaz F."/>
            <person name="Cho S.J."/>
            <person name="Edsinger-Gonzales E."/>
            <person name="Havlak P."/>
            <person name="Hellsten U."/>
            <person name="Kuo D.H."/>
            <person name="Larsson T."/>
            <person name="Lv J."/>
            <person name="Arendt D."/>
            <person name="Savage R."/>
            <person name="Osoegawa K."/>
            <person name="de Jong P."/>
            <person name="Grimwood J."/>
            <person name="Chapman J.A."/>
            <person name="Shapiro H."/>
            <person name="Aerts A."/>
            <person name="Otillar R.P."/>
            <person name="Terry A.Y."/>
            <person name="Boore J.L."/>
            <person name="Grigoriev I.V."/>
            <person name="Lindberg D.R."/>
            <person name="Seaver E.C."/>
            <person name="Weisblat D.A."/>
            <person name="Putnam N.H."/>
            <person name="Rokhsar D.S."/>
        </authorList>
    </citation>
    <scope>NUCLEOTIDE SEQUENCE</scope>
    <source>
        <strain evidence="6 8">I ESC-2004</strain>
    </source>
</reference>
<feature type="domain" description="EF-hand" evidence="5">
    <location>
        <begin position="60"/>
        <end position="95"/>
    </location>
</feature>
<accession>R7V6Q8</accession>
<evidence type="ECO:0000313" key="7">
    <source>
        <dbReference type="EnsemblMetazoa" id="CapteP226971"/>
    </source>
</evidence>
<organism evidence="6">
    <name type="scientific">Capitella teleta</name>
    <name type="common">Polychaete worm</name>
    <dbReference type="NCBI Taxonomy" id="283909"/>
    <lineage>
        <taxon>Eukaryota</taxon>
        <taxon>Metazoa</taxon>
        <taxon>Spiralia</taxon>
        <taxon>Lophotrochozoa</taxon>
        <taxon>Annelida</taxon>
        <taxon>Polychaeta</taxon>
        <taxon>Sedentaria</taxon>
        <taxon>Scolecida</taxon>
        <taxon>Capitellidae</taxon>
        <taxon>Capitella</taxon>
    </lineage>
</organism>
<feature type="domain" description="EF-hand" evidence="5">
    <location>
        <begin position="644"/>
        <end position="679"/>
    </location>
</feature>
<feature type="domain" description="EF-hand" evidence="5">
    <location>
        <begin position="299"/>
        <end position="334"/>
    </location>
</feature>
<reference evidence="7" key="3">
    <citation type="submission" date="2015-06" db="UniProtKB">
        <authorList>
            <consortium name="EnsemblMetazoa"/>
        </authorList>
    </citation>
    <scope>IDENTIFICATION</scope>
</reference>
<keyword evidence="1" id="KW-0597">Phosphoprotein</keyword>
<dbReference type="PROSITE" id="PS00018">
    <property type="entry name" value="EF_HAND_1"/>
    <property type="match status" value="2"/>
</dbReference>
<feature type="domain" description="EF-hand" evidence="5">
    <location>
        <begin position="860"/>
        <end position="895"/>
    </location>
</feature>
<dbReference type="Proteomes" id="UP000014760">
    <property type="component" value="Unassembled WGS sequence"/>
</dbReference>
<dbReference type="InterPro" id="IPR011992">
    <property type="entry name" value="EF-hand-dom_pair"/>
</dbReference>
<evidence type="ECO:0000313" key="6">
    <source>
        <dbReference type="EMBL" id="ELU14558.1"/>
    </source>
</evidence>
<dbReference type="GO" id="GO:0005654">
    <property type="term" value="C:nucleoplasm"/>
    <property type="evidence" value="ECO:0007669"/>
    <property type="project" value="TreeGrafter"/>
</dbReference>
<keyword evidence="8" id="KW-1185">Reference proteome</keyword>
<dbReference type="Pfam" id="PF13499">
    <property type="entry name" value="EF-hand_7"/>
    <property type="match status" value="3"/>
</dbReference>
<dbReference type="Pfam" id="PF08976">
    <property type="entry name" value="EF-hand_11"/>
    <property type="match status" value="3"/>
</dbReference>
<dbReference type="EMBL" id="AMQN01000672">
    <property type="status" value="NOT_ANNOTATED_CDS"/>
    <property type="molecule type" value="Genomic_DNA"/>
</dbReference>
<feature type="domain" description="EF-hand" evidence="5">
    <location>
        <begin position="753"/>
        <end position="788"/>
    </location>
</feature>
<dbReference type="CDD" id="cd00051">
    <property type="entry name" value="EFh"/>
    <property type="match status" value="3"/>
</dbReference>
<evidence type="ECO:0000256" key="3">
    <source>
        <dbReference type="ARBA" id="ARBA00022837"/>
    </source>
</evidence>
<dbReference type="OrthoDB" id="26525at2759"/>
<dbReference type="GO" id="GO:0005509">
    <property type="term" value="F:calcium ion binding"/>
    <property type="evidence" value="ECO:0007669"/>
    <property type="project" value="InterPro"/>
</dbReference>
<evidence type="ECO:0000259" key="5">
    <source>
        <dbReference type="PROSITE" id="PS50222"/>
    </source>
</evidence>
<dbReference type="SMART" id="SM00054">
    <property type="entry name" value="EFh"/>
    <property type="match status" value="14"/>
</dbReference>
<keyword evidence="2" id="KW-0677">Repeat</keyword>
<proteinExistence type="predicted"/>
<evidence type="ECO:0000313" key="8">
    <source>
        <dbReference type="Proteomes" id="UP000014760"/>
    </source>
</evidence>
<feature type="region of interest" description="Disordered" evidence="4">
    <location>
        <begin position="140"/>
        <end position="160"/>
    </location>
</feature>
<feature type="domain" description="EF-hand" evidence="5">
    <location>
        <begin position="1096"/>
        <end position="1131"/>
    </location>
</feature>
<dbReference type="InterPro" id="IPR018247">
    <property type="entry name" value="EF_Hand_1_Ca_BS"/>
</dbReference>